<evidence type="ECO:0000259" key="1">
    <source>
        <dbReference type="SMART" id="SM01235"/>
    </source>
</evidence>
<proteinExistence type="predicted"/>
<evidence type="ECO:0000313" key="2">
    <source>
        <dbReference type="EMBL" id="MEA5403836.1"/>
    </source>
</evidence>
<dbReference type="RefSeq" id="WP_323330315.1">
    <property type="nucleotide sequence ID" value="NZ_JAYGIL010000014.1"/>
</dbReference>
<keyword evidence="3" id="KW-1185">Reference proteome</keyword>
<dbReference type="EMBL" id="JAYGIL010000014">
    <property type="protein sequence ID" value="MEA5403836.1"/>
    <property type="molecule type" value="Genomic_DNA"/>
</dbReference>
<dbReference type="Pfam" id="PF14376">
    <property type="entry name" value="Haem_bd"/>
    <property type="match status" value="1"/>
</dbReference>
<dbReference type="SMART" id="SM01235">
    <property type="entry name" value="Haem_bd"/>
    <property type="match status" value="1"/>
</dbReference>
<gene>
    <name evidence="2" type="ORF">VB776_12990</name>
</gene>
<comment type="caution">
    <text evidence="2">The sequence shown here is derived from an EMBL/GenBank/DDBJ whole genome shotgun (WGS) entry which is preliminary data.</text>
</comment>
<organism evidence="2 3">
    <name type="scientific">Arcicella gelida</name>
    <dbReference type="NCBI Taxonomy" id="2984195"/>
    <lineage>
        <taxon>Bacteria</taxon>
        <taxon>Pseudomonadati</taxon>
        <taxon>Bacteroidota</taxon>
        <taxon>Cytophagia</taxon>
        <taxon>Cytophagales</taxon>
        <taxon>Flectobacillaceae</taxon>
        <taxon>Arcicella</taxon>
    </lineage>
</organism>
<sequence length="167" mass="19114">MKNKILLGIVIVLGLIQFIRPERNLSDDQTYSISTKYAVTDEVNGILRVACNDCHSNKTEYPWYANIQPVASWLAHHVEEGKDELNFSTFTKLPIAVQNHKLKETIEQVEEGEMPLPSYTYLGLHKEANLTEDQKKVLIDWAKAQMDTLKANYPADSLVLKRRKKAE</sequence>
<name>A0ABU5S5W1_9BACT</name>
<feature type="domain" description="Haem-binding" evidence="1">
    <location>
        <begin position="10"/>
        <end position="146"/>
    </location>
</feature>
<dbReference type="InterPro" id="IPR025992">
    <property type="entry name" value="Haem-bd"/>
</dbReference>
<dbReference type="Proteomes" id="UP001303899">
    <property type="component" value="Unassembled WGS sequence"/>
</dbReference>
<evidence type="ECO:0000313" key="3">
    <source>
        <dbReference type="Proteomes" id="UP001303899"/>
    </source>
</evidence>
<accession>A0ABU5S5W1</accession>
<reference evidence="2 3" key="1">
    <citation type="submission" date="2023-12" db="EMBL/GenBank/DDBJ databases">
        <title>Novel species of the genus Arcicella isolated from rivers.</title>
        <authorList>
            <person name="Lu H."/>
        </authorList>
    </citation>
    <scope>NUCLEOTIDE SEQUENCE [LARGE SCALE GENOMIC DNA]</scope>
    <source>
        <strain evidence="2 3">DC2W</strain>
    </source>
</reference>
<protein>
    <submittedName>
        <fullName evidence="2">Heme-binding domain-containing protein</fullName>
    </submittedName>
</protein>